<evidence type="ECO:0000256" key="4">
    <source>
        <dbReference type="ARBA" id="ARBA00023242"/>
    </source>
</evidence>
<dbReference type="OrthoDB" id="433501at2759"/>
<accession>A0A132A8J2</accession>
<keyword evidence="4" id="KW-0539">Nucleus</keyword>
<dbReference type="GO" id="GO:0000398">
    <property type="term" value="P:mRNA splicing, via spliceosome"/>
    <property type="evidence" value="ECO:0007669"/>
    <property type="project" value="InterPro"/>
</dbReference>
<dbReference type="GO" id="GO:0005686">
    <property type="term" value="C:U2 snRNP"/>
    <property type="evidence" value="ECO:0007669"/>
    <property type="project" value="TreeGrafter"/>
</dbReference>
<dbReference type="PROSITE" id="PS51450">
    <property type="entry name" value="LRR"/>
    <property type="match status" value="1"/>
</dbReference>
<proteinExistence type="inferred from homology"/>
<protein>
    <submittedName>
        <fullName evidence="6">U2 small nuclear ribonucleoprotein A-like protein</fullName>
    </submittedName>
</protein>
<comment type="subcellular location">
    <subcellularLocation>
        <location evidence="1">Nucleus</location>
    </subcellularLocation>
</comment>
<dbReference type="AlphaFoldDB" id="A0A132A8J2"/>
<evidence type="ECO:0000313" key="7">
    <source>
        <dbReference type="Proteomes" id="UP000616769"/>
    </source>
</evidence>
<evidence type="ECO:0000256" key="3">
    <source>
        <dbReference type="ARBA" id="ARBA00022737"/>
    </source>
</evidence>
<comment type="caution">
    <text evidence="6">The sequence shown here is derived from an EMBL/GenBank/DDBJ whole genome shotgun (WGS) entry which is preliminary data.</text>
</comment>
<dbReference type="SMART" id="SM00365">
    <property type="entry name" value="LRR_SD22"/>
    <property type="match status" value="3"/>
</dbReference>
<gene>
    <name evidence="6" type="ORF">QR98_0052180</name>
</gene>
<dbReference type="InterPro" id="IPR032675">
    <property type="entry name" value="LRR_dom_sf"/>
</dbReference>
<keyword evidence="3" id="KW-0677">Repeat</keyword>
<evidence type="ECO:0000256" key="1">
    <source>
        <dbReference type="ARBA" id="ARBA00004123"/>
    </source>
</evidence>
<comment type="similarity">
    <text evidence="5">Belongs to the U2 small nuclear ribonucleoprotein A family.</text>
</comment>
<evidence type="ECO:0000256" key="5">
    <source>
        <dbReference type="ARBA" id="ARBA00024196"/>
    </source>
</evidence>
<dbReference type="SUPFAM" id="SSF52058">
    <property type="entry name" value="L domain-like"/>
    <property type="match status" value="1"/>
</dbReference>
<dbReference type="VEuPathDB" id="VectorBase:SSCA007008"/>
<sequence>MRLTIDLVEGGFQFVNKATGDRELDLRDYKISAIENLGATLNQFDSIDFTDNDIRKLENFPLLTRLKRLYLSNNRISKIDEQLAESLPNIEGLVLINNQIQELGDIDPLGKFKKLETLSMMGNPITSKKHYHTIIKIIGFQKDQNARTRRIKRAVQRGKRTKTSSRDWNKI</sequence>
<dbReference type="Proteomes" id="UP000616769">
    <property type="component" value="Unassembled WGS sequence"/>
</dbReference>
<dbReference type="EMBL" id="JXLN01011079">
    <property type="protein sequence ID" value="KPM06740.1"/>
    <property type="molecule type" value="Genomic_DNA"/>
</dbReference>
<name>A0A132A8J2_SARSC</name>
<dbReference type="Pfam" id="PF14580">
    <property type="entry name" value="LRR_9"/>
    <property type="match status" value="1"/>
</dbReference>
<reference evidence="6 7" key="1">
    <citation type="journal article" date="2015" name="Parasit. Vectors">
        <title>Draft genome of the scabies mite.</title>
        <authorList>
            <person name="Rider S.D.Jr."/>
            <person name="Morgan M.S."/>
            <person name="Arlian L.G."/>
        </authorList>
    </citation>
    <scope>NUCLEOTIDE SEQUENCE [LARGE SCALE GENOMIC DNA]</scope>
    <source>
        <strain evidence="6">Arlian Lab</strain>
    </source>
</reference>
<organism evidence="6 7">
    <name type="scientific">Sarcoptes scabiei</name>
    <name type="common">Itch mite</name>
    <name type="synonym">Acarus scabiei</name>
    <dbReference type="NCBI Taxonomy" id="52283"/>
    <lineage>
        <taxon>Eukaryota</taxon>
        <taxon>Metazoa</taxon>
        <taxon>Ecdysozoa</taxon>
        <taxon>Arthropoda</taxon>
        <taxon>Chelicerata</taxon>
        <taxon>Arachnida</taxon>
        <taxon>Acari</taxon>
        <taxon>Acariformes</taxon>
        <taxon>Sarcoptiformes</taxon>
        <taxon>Astigmata</taxon>
        <taxon>Psoroptidia</taxon>
        <taxon>Sarcoptoidea</taxon>
        <taxon>Sarcoptidae</taxon>
        <taxon>Sarcoptinae</taxon>
        <taxon>Sarcoptes</taxon>
    </lineage>
</organism>
<dbReference type="Gene3D" id="3.80.10.10">
    <property type="entry name" value="Ribonuclease Inhibitor"/>
    <property type="match status" value="1"/>
</dbReference>
<evidence type="ECO:0000256" key="2">
    <source>
        <dbReference type="ARBA" id="ARBA00022614"/>
    </source>
</evidence>
<keyword evidence="2" id="KW-0433">Leucine-rich repeat</keyword>
<dbReference type="InterPro" id="IPR001611">
    <property type="entry name" value="Leu-rich_rpt"/>
</dbReference>
<dbReference type="InterPro" id="IPR044640">
    <property type="entry name" value="RU2A"/>
</dbReference>
<keyword evidence="6" id="KW-0687">Ribonucleoprotein</keyword>
<dbReference type="PANTHER" id="PTHR10552:SF6">
    <property type="entry name" value="U2 SMALL NUCLEAR RIBONUCLEOPROTEIN A"/>
    <property type="match status" value="1"/>
</dbReference>
<evidence type="ECO:0000313" key="6">
    <source>
        <dbReference type="EMBL" id="KPM06740.1"/>
    </source>
</evidence>
<dbReference type="GO" id="GO:0030620">
    <property type="term" value="F:U2 snRNA binding"/>
    <property type="evidence" value="ECO:0007669"/>
    <property type="project" value="InterPro"/>
</dbReference>
<dbReference type="PANTHER" id="PTHR10552">
    <property type="entry name" value="U2 SMALL NUCLEAR RIBONUCLEOPROTEIN A"/>
    <property type="match status" value="1"/>
</dbReference>